<name>A0A4U7N4R9_9RHOB</name>
<gene>
    <name evidence="1" type="ORF">FAP39_09980</name>
</gene>
<protein>
    <submittedName>
        <fullName evidence="1">Uncharacterized protein</fullName>
    </submittedName>
</protein>
<proteinExistence type="predicted"/>
<dbReference type="EMBL" id="SULI01000010">
    <property type="protein sequence ID" value="TKZ20608.1"/>
    <property type="molecule type" value="Genomic_DNA"/>
</dbReference>
<evidence type="ECO:0000313" key="2">
    <source>
        <dbReference type="Proteomes" id="UP000306575"/>
    </source>
</evidence>
<sequence length="194" mass="21381">MIELVEAYARLDVARELTFDETAKLAELQSSEIVRTIRASAEIGAAGRQKRKEYKERQAEKYAKSQRDAFGEETAAAEVDVDGLTIRDVGAPEMWVAAEGAGSASALSTAEEVPDLSISSDVAVEIEENFVTIRMTDGTVMRLRGNRADIFREKMADLTLEMPVVQMKALSDQTKLPVRTIESVIAALQAMRRQ</sequence>
<keyword evidence="2" id="KW-1185">Reference proteome</keyword>
<reference evidence="1 2" key="1">
    <citation type="submission" date="2019-04" db="EMBL/GenBank/DDBJ databases">
        <title>Genome sequence of Pelagicola litoralis CL-ES2.</title>
        <authorList>
            <person name="Cao J."/>
        </authorList>
    </citation>
    <scope>NUCLEOTIDE SEQUENCE [LARGE SCALE GENOMIC DNA]</scope>
    <source>
        <strain evidence="1 2">CL-ES2</strain>
    </source>
</reference>
<dbReference type="RefSeq" id="WP_138016257.1">
    <property type="nucleotide sequence ID" value="NZ_SULI01000010.1"/>
</dbReference>
<comment type="caution">
    <text evidence="1">The sequence shown here is derived from an EMBL/GenBank/DDBJ whole genome shotgun (WGS) entry which is preliminary data.</text>
</comment>
<organism evidence="1 2">
    <name type="scientific">Shimia litoralis</name>
    <dbReference type="NCBI Taxonomy" id="420403"/>
    <lineage>
        <taxon>Bacteria</taxon>
        <taxon>Pseudomonadati</taxon>
        <taxon>Pseudomonadota</taxon>
        <taxon>Alphaproteobacteria</taxon>
        <taxon>Rhodobacterales</taxon>
        <taxon>Roseobacteraceae</taxon>
    </lineage>
</organism>
<dbReference type="Proteomes" id="UP000306575">
    <property type="component" value="Unassembled WGS sequence"/>
</dbReference>
<dbReference type="AlphaFoldDB" id="A0A4U7N4R9"/>
<evidence type="ECO:0000313" key="1">
    <source>
        <dbReference type="EMBL" id="TKZ20608.1"/>
    </source>
</evidence>
<accession>A0A4U7N4R9</accession>